<feature type="domain" description="HTH lacI-type" evidence="5">
    <location>
        <begin position="31"/>
        <end position="85"/>
    </location>
</feature>
<dbReference type="PROSITE" id="PS00356">
    <property type="entry name" value="HTH_LACI_1"/>
    <property type="match status" value="1"/>
</dbReference>
<evidence type="ECO:0000256" key="3">
    <source>
        <dbReference type="ARBA" id="ARBA00023163"/>
    </source>
</evidence>
<dbReference type="AlphaFoldDB" id="A0A6V8K516"/>
<dbReference type="CDD" id="cd06267">
    <property type="entry name" value="PBP1_LacI_sugar_binding-like"/>
    <property type="match status" value="1"/>
</dbReference>
<dbReference type="PANTHER" id="PTHR30146:SF109">
    <property type="entry name" value="HTH-TYPE TRANSCRIPTIONAL REGULATOR GALS"/>
    <property type="match status" value="1"/>
</dbReference>
<dbReference type="PROSITE" id="PS50932">
    <property type="entry name" value="HTH_LACI_2"/>
    <property type="match status" value="1"/>
</dbReference>
<dbReference type="PRINTS" id="PR00036">
    <property type="entry name" value="HTHLACI"/>
</dbReference>
<feature type="compositionally biased region" description="Basic and acidic residues" evidence="4">
    <location>
        <begin position="1"/>
        <end position="29"/>
    </location>
</feature>
<dbReference type="RefSeq" id="WP_371872117.1">
    <property type="nucleotide sequence ID" value="NZ_BAABGO010000001.1"/>
</dbReference>
<keyword evidence="2" id="KW-0238">DNA-binding</keyword>
<dbReference type="SMART" id="SM00354">
    <property type="entry name" value="HTH_LACI"/>
    <property type="match status" value="1"/>
</dbReference>
<keyword evidence="3" id="KW-0804">Transcription</keyword>
<accession>A0A6V8K516</accession>
<dbReference type="SUPFAM" id="SSF53822">
    <property type="entry name" value="Periplasmic binding protein-like I"/>
    <property type="match status" value="1"/>
</dbReference>
<dbReference type="GO" id="GO:0000976">
    <property type="term" value="F:transcription cis-regulatory region binding"/>
    <property type="evidence" value="ECO:0007669"/>
    <property type="project" value="TreeGrafter"/>
</dbReference>
<protein>
    <submittedName>
        <fullName evidence="6">LacI family transcriptional regulator</fullName>
    </submittedName>
</protein>
<dbReference type="Gene3D" id="1.10.260.40">
    <property type="entry name" value="lambda repressor-like DNA-binding domains"/>
    <property type="match status" value="1"/>
</dbReference>
<dbReference type="GO" id="GO:0003700">
    <property type="term" value="F:DNA-binding transcription factor activity"/>
    <property type="evidence" value="ECO:0007669"/>
    <property type="project" value="TreeGrafter"/>
</dbReference>
<keyword evidence="7" id="KW-1185">Reference proteome</keyword>
<dbReference type="EMBL" id="BLPF01000001">
    <property type="protein sequence ID" value="GFJ78610.1"/>
    <property type="molecule type" value="Genomic_DNA"/>
</dbReference>
<feature type="region of interest" description="Disordered" evidence="4">
    <location>
        <begin position="1"/>
        <end position="31"/>
    </location>
</feature>
<comment type="caution">
    <text evidence="6">The sequence shown here is derived from an EMBL/GenBank/DDBJ whole genome shotgun (WGS) entry which is preliminary data.</text>
</comment>
<dbReference type="Gene3D" id="3.40.50.2300">
    <property type="match status" value="2"/>
</dbReference>
<reference evidence="6 7" key="2">
    <citation type="submission" date="2020-03" db="EMBL/GenBank/DDBJ databases">
        <authorList>
            <person name="Ichikawa N."/>
            <person name="Kimura A."/>
            <person name="Kitahashi Y."/>
            <person name="Uohara A."/>
        </authorList>
    </citation>
    <scope>NUCLEOTIDE SEQUENCE [LARGE SCALE GENOMIC DNA]</scope>
    <source>
        <strain evidence="6 7">NBRC 108639</strain>
    </source>
</reference>
<reference evidence="6 7" key="1">
    <citation type="submission" date="2020-03" db="EMBL/GenBank/DDBJ databases">
        <title>Whole genome shotgun sequence of Phytohabitans houttuyneae NBRC 108639.</title>
        <authorList>
            <person name="Komaki H."/>
            <person name="Tamura T."/>
        </authorList>
    </citation>
    <scope>NUCLEOTIDE SEQUENCE [LARGE SCALE GENOMIC DNA]</scope>
    <source>
        <strain evidence="6 7">NBRC 108639</strain>
    </source>
</reference>
<evidence type="ECO:0000313" key="7">
    <source>
        <dbReference type="Proteomes" id="UP000482800"/>
    </source>
</evidence>
<dbReference type="CDD" id="cd01392">
    <property type="entry name" value="HTH_LacI"/>
    <property type="match status" value="1"/>
</dbReference>
<evidence type="ECO:0000256" key="2">
    <source>
        <dbReference type="ARBA" id="ARBA00023125"/>
    </source>
</evidence>
<dbReference type="SUPFAM" id="SSF47413">
    <property type="entry name" value="lambda repressor-like DNA-binding domains"/>
    <property type="match status" value="1"/>
</dbReference>
<evidence type="ECO:0000313" key="6">
    <source>
        <dbReference type="EMBL" id="GFJ78610.1"/>
    </source>
</evidence>
<keyword evidence="1" id="KW-0805">Transcription regulation</keyword>
<evidence type="ECO:0000259" key="5">
    <source>
        <dbReference type="PROSITE" id="PS50932"/>
    </source>
</evidence>
<dbReference type="Pfam" id="PF00356">
    <property type="entry name" value="LacI"/>
    <property type="match status" value="1"/>
</dbReference>
<dbReference type="InterPro" id="IPR001761">
    <property type="entry name" value="Peripla_BP/Lac1_sug-bd_dom"/>
</dbReference>
<dbReference type="InterPro" id="IPR010982">
    <property type="entry name" value="Lambda_DNA-bd_dom_sf"/>
</dbReference>
<evidence type="ECO:0000256" key="1">
    <source>
        <dbReference type="ARBA" id="ARBA00023015"/>
    </source>
</evidence>
<sequence length="355" mass="38950">MSAEASDRVGESGDERSPHPVRRAPETARRPTMVDVARHAGVSIKTVSRVINNEPNVQQQLIDRVLASVAELGFRRNHLARTLRSGQSTATIGLIIEDLANPFYSTIAAITAEAAAQHETLLITASSEEDPQREQQLLRDLCSRRVDGLLIVPAGYDHSFLRPEVEMGTPVVFLDRPAGGLLADTVLLDNRGGAHAGVRRLLEHGHRRIGILLDSVAVYTMRERVGGAQEALAEAGIAYDDRLVAEGVHDPETAAAAVARMLDGAEPPTAFFSLNNRITVGVLEELWRRKSQVEVVGFDDFELSFLMPQRFTVVAYDTRQLARTAVDLLFQRIAGERSWPRTVTLPTTLVERGLS</sequence>
<dbReference type="InterPro" id="IPR000843">
    <property type="entry name" value="HTH_LacI"/>
</dbReference>
<dbReference type="Pfam" id="PF00532">
    <property type="entry name" value="Peripla_BP_1"/>
    <property type="match status" value="1"/>
</dbReference>
<name>A0A6V8K516_9ACTN</name>
<proteinExistence type="predicted"/>
<dbReference type="InterPro" id="IPR028082">
    <property type="entry name" value="Peripla_BP_I"/>
</dbReference>
<evidence type="ECO:0000256" key="4">
    <source>
        <dbReference type="SAM" id="MobiDB-lite"/>
    </source>
</evidence>
<dbReference type="Proteomes" id="UP000482800">
    <property type="component" value="Unassembled WGS sequence"/>
</dbReference>
<organism evidence="6 7">
    <name type="scientific">Phytohabitans houttuyneae</name>
    <dbReference type="NCBI Taxonomy" id="1076126"/>
    <lineage>
        <taxon>Bacteria</taxon>
        <taxon>Bacillati</taxon>
        <taxon>Actinomycetota</taxon>
        <taxon>Actinomycetes</taxon>
        <taxon>Micromonosporales</taxon>
        <taxon>Micromonosporaceae</taxon>
    </lineage>
</organism>
<gene>
    <name evidence="6" type="primary">lacI_3</name>
    <name evidence="6" type="ORF">Phou_027900</name>
</gene>
<dbReference type="PANTHER" id="PTHR30146">
    <property type="entry name" value="LACI-RELATED TRANSCRIPTIONAL REPRESSOR"/>
    <property type="match status" value="1"/>
</dbReference>